<reference evidence="3 4" key="1">
    <citation type="submission" date="2020-08" db="EMBL/GenBank/DDBJ databases">
        <title>Sphingomonas sp. sand1-3 16S ribosomal RNA gene Genome sequencing and assembly.</title>
        <authorList>
            <person name="Kang M."/>
        </authorList>
    </citation>
    <scope>NUCLEOTIDE SEQUENCE [LARGE SCALE GENOMIC DNA]</scope>
    <source>
        <strain evidence="4">sand1-3</strain>
    </source>
</reference>
<dbReference type="GO" id="GO:0005576">
    <property type="term" value="C:extracellular region"/>
    <property type="evidence" value="ECO:0007669"/>
    <property type="project" value="UniProtKB-SubCell"/>
</dbReference>
<dbReference type="Proteomes" id="UP000515861">
    <property type="component" value="Chromosome"/>
</dbReference>
<organism evidence="3 4">
    <name type="scientific">Sphingomonas sabuli</name>
    <dbReference type="NCBI Taxonomy" id="2764186"/>
    <lineage>
        <taxon>Bacteria</taxon>
        <taxon>Pseudomonadati</taxon>
        <taxon>Pseudomonadota</taxon>
        <taxon>Alphaproteobacteria</taxon>
        <taxon>Sphingomonadales</taxon>
        <taxon>Sphingomonadaceae</taxon>
        <taxon>Sphingomonas</taxon>
    </lineage>
</organism>
<dbReference type="InterPro" id="IPR050557">
    <property type="entry name" value="RTX_toxin/Mannuronan_C5-epim"/>
</dbReference>
<dbReference type="PANTHER" id="PTHR38340:SF1">
    <property type="entry name" value="S-LAYER PROTEIN"/>
    <property type="match status" value="1"/>
</dbReference>
<keyword evidence="2" id="KW-0964">Secreted</keyword>
<sequence>MPNWDGSDQNDRMHGTSDADVMKGFGGDDLIFSHDGDDALYGYDGLDVLNAGGGHDTLVGGTGADVMRGGLGDDVYYVDDARDLAVEFDDQGEDRVYSSISYRVRDHVEDLFLTGTAVRGAGNNAANRIIGNSADNVLDGLGGADIMRGELGDDVYYVDDAGDQTIEADGEGRDRVYSSVSFDLAANVEDLFLTGSAHANGTGNAQDNVVSGNNGDNILSGHGGNDNLLGRVGSDMLVGGDGDDRLDGGVGDDTMVGGAGNDTYQVDSAGDIVTELSGEGTDRVDTTADHTLGDNIEVGRIVSNTGAALTGNGLDNRLIGGDGNDTLAGGDGDDVLIGGRGADELFGGGGADTFVFTSVLDSEPDHRDVIHNGFGDVLDLSGIDADTTTAGDQAFDYVLLPTGHAGQLWQTIDLVLGGVFYFADVDGDGHADLKFFASQSFDPDNLIL</sequence>
<evidence type="ECO:0000256" key="2">
    <source>
        <dbReference type="ARBA" id="ARBA00022525"/>
    </source>
</evidence>
<gene>
    <name evidence="3" type="ORF">H8M03_06135</name>
</gene>
<dbReference type="InterPro" id="IPR011049">
    <property type="entry name" value="Serralysin-like_metalloprot_C"/>
</dbReference>
<dbReference type="KEGG" id="ssau:H8M03_06135"/>
<dbReference type="AlphaFoldDB" id="A0A7G9L5J2"/>
<name>A0A7G9L5J2_9SPHN</name>
<comment type="subcellular location">
    <subcellularLocation>
        <location evidence="1">Secreted</location>
    </subcellularLocation>
</comment>
<dbReference type="EMBL" id="CP060697">
    <property type="protein sequence ID" value="QNM83891.1"/>
    <property type="molecule type" value="Genomic_DNA"/>
</dbReference>
<dbReference type="PRINTS" id="PR00313">
    <property type="entry name" value="CABNDNGRPT"/>
</dbReference>
<dbReference type="Gene3D" id="2.150.10.10">
    <property type="entry name" value="Serralysin-like metalloprotease, C-terminal"/>
    <property type="match status" value="3"/>
</dbReference>
<proteinExistence type="predicted"/>
<dbReference type="InterPro" id="IPR001343">
    <property type="entry name" value="Hemolysn_Ca-bd"/>
</dbReference>
<dbReference type="PANTHER" id="PTHR38340">
    <property type="entry name" value="S-LAYER PROTEIN"/>
    <property type="match status" value="1"/>
</dbReference>
<dbReference type="Pfam" id="PF00353">
    <property type="entry name" value="HemolysinCabind"/>
    <property type="match status" value="5"/>
</dbReference>
<dbReference type="SUPFAM" id="SSF51120">
    <property type="entry name" value="beta-Roll"/>
    <property type="match status" value="3"/>
</dbReference>
<dbReference type="PROSITE" id="PS00330">
    <property type="entry name" value="HEMOLYSIN_CALCIUM"/>
    <property type="match status" value="3"/>
</dbReference>
<evidence type="ECO:0000256" key="1">
    <source>
        <dbReference type="ARBA" id="ARBA00004613"/>
    </source>
</evidence>
<dbReference type="RefSeq" id="WP_187480845.1">
    <property type="nucleotide sequence ID" value="NZ_CP060697.1"/>
</dbReference>
<keyword evidence="4" id="KW-1185">Reference proteome</keyword>
<protein>
    <submittedName>
        <fullName evidence="3">Calcium-binding protein</fullName>
    </submittedName>
</protein>
<dbReference type="InterPro" id="IPR018511">
    <property type="entry name" value="Hemolysin-typ_Ca-bd_CS"/>
</dbReference>
<dbReference type="GO" id="GO:0005509">
    <property type="term" value="F:calcium ion binding"/>
    <property type="evidence" value="ECO:0007669"/>
    <property type="project" value="InterPro"/>
</dbReference>
<evidence type="ECO:0000313" key="3">
    <source>
        <dbReference type="EMBL" id="QNM83891.1"/>
    </source>
</evidence>
<accession>A0A7G9L5J2</accession>
<evidence type="ECO:0000313" key="4">
    <source>
        <dbReference type="Proteomes" id="UP000515861"/>
    </source>
</evidence>